<feature type="transmembrane region" description="Helical" evidence="5">
    <location>
        <begin position="191"/>
        <end position="209"/>
    </location>
</feature>
<evidence type="ECO:0000313" key="7">
    <source>
        <dbReference type="EMBL" id="GCB66761.1"/>
    </source>
</evidence>
<feature type="transmembrane region" description="Helical" evidence="5">
    <location>
        <begin position="342"/>
        <end position="365"/>
    </location>
</feature>
<evidence type="ECO:0000259" key="6">
    <source>
        <dbReference type="PROSITE" id="PS50850"/>
    </source>
</evidence>
<keyword evidence="4 5" id="KW-0472">Membrane</keyword>
<dbReference type="Pfam" id="PF07690">
    <property type="entry name" value="MFS_1"/>
    <property type="match status" value="1"/>
</dbReference>
<dbReference type="SUPFAM" id="SSF103473">
    <property type="entry name" value="MFS general substrate transporter"/>
    <property type="match status" value="1"/>
</dbReference>
<feature type="transmembrane region" description="Helical" evidence="5">
    <location>
        <begin position="134"/>
        <end position="152"/>
    </location>
</feature>
<reference evidence="7 8" key="1">
    <citation type="journal article" date="2018" name="Nat. Ecol. Evol.">
        <title>Shark genomes provide insights into elasmobranch evolution and the origin of vertebrates.</title>
        <authorList>
            <person name="Hara Y"/>
            <person name="Yamaguchi K"/>
            <person name="Onimaru K"/>
            <person name="Kadota M"/>
            <person name="Koyanagi M"/>
            <person name="Keeley SD"/>
            <person name="Tatsumi K"/>
            <person name="Tanaka K"/>
            <person name="Motone F"/>
            <person name="Kageyama Y"/>
            <person name="Nozu R"/>
            <person name="Adachi N"/>
            <person name="Nishimura O"/>
            <person name="Nakagawa R"/>
            <person name="Tanegashima C"/>
            <person name="Kiyatake I"/>
            <person name="Matsumoto R"/>
            <person name="Murakumo K"/>
            <person name="Nishida K"/>
            <person name="Terakita A"/>
            <person name="Kuratani S"/>
            <person name="Sato K"/>
            <person name="Hyodo S Kuraku.S."/>
        </authorList>
    </citation>
    <scope>NUCLEOTIDE SEQUENCE [LARGE SCALE GENOMIC DNA]</scope>
</reference>
<dbReference type="AlphaFoldDB" id="A0A401P0X3"/>
<evidence type="ECO:0000256" key="2">
    <source>
        <dbReference type="ARBA" id="ARBA00022692"/>
    </source>
</evidence>
<feature type="transmembrane region" description="Helical" evidence="5">
    <location>
        <begin position="215"/>
        <end position="234"/>
    </location>
</feature>
<dbReference type="STRING" id="75743.A0A401P0X3"/>
<dbReference type="PANTHER" id="PTHR24064">
    <property type="entry name" value="SOLUTE CARRIER FAMILY 22 MEMBER"/>
    <property type="match status" value="1"/>
</dbReference>
<evidence type="ECO:0000256" key="5">
    <source>
        <dbReference type="SAM" id="Phobius"/>
    </source>
</evidence>
<dbReference type="PROSITE" id="PS00216">
    <property type="entry name" value="SUGAR_TRANSPORT_1"/>
    <property type="match status" value="1"/>
</dbReference>
<evidence type="ECO:0000256" key="4">
    <source>
        <dbReference type="ARBA" id="ARBA00023136"/>
    </source>
</evidence>
<dbReference type="GO" id="GO:0016020">
    <property type="term" value="C:membrane"/>
    <property type="evidence" value="ECO:0007669"/>
    <property type="project" value="UniProtKB-SubCell"/>
</dbReference>
<comment type="caution">
    <text evidence="7">The sequence shown here is derived from an EMBL/GenBank/DDBJ whole genome shotgun (WGS) entry which is preliminary data.</text>
</comment>
<dbReference type="InterPro" id="IPR005829">
    <property type="entry name" value="Sugar_transporter_CS"/>
</dbReference>
<feature type="transmembrane region" description="Helical" evidence="5">
    <location>
        <begin position="317"/>
        <end position="336"/>
    </location>
</feature>
<dbReference type="EMBL" id="BFAA01004316">
    <property type="protein sequence ID" value="GCB66761.1"/>
    <property type="molecule type" value="Genomic_DNA"/>
</dbReference>
<protein>
    <recommendedName>
        <fullName evidence="6">Major facilitator superfamily (MFS) profile domain-containing protein</fullName>
    </recommendedName>
</protein>
<dbReference type="Gene3D" id="1.20.1250.20">
    <property type="entry name" value="MFS general substrate transporter like domains"/>
    <property type="match status" value="2"/>
</dbReference>
<feature type="non-terminal residue" evidence="7">
    <location>
        <position position="380"/>
    </location>
</feature>
<keyword evidence="2 5" id="KW-0812">Transmembrane</keyword>
<evidence type="ECO:0000256" key="1">
    <source>
        <dbReference type="ARBA" id="ARBA00004141"/>
    </source>
</evidence>
<feature type="transmembrane region" description="Helical" evidence="5">
    <location>
        <begin position="103"/>
        <end position="122"/>
    </location>
</feature>
<feature type="domain" description="Major facilitator superfamily (MFS) profile" evidence="6">
    <location>
        <begin position="51"/>
        <end position="380"/>
    </location>
</feature>
<accession>A0A401P0X3</accession>
<proteinExistence type="predicted"/>
<dbReference type="GO" id="GO:0022857">
    <property type="term" value="F:transmembrane transporter activity"/>
    <property type="evidence" value="ECO:0007669"/>
    <property type="project" value="InterPro"/>
</dbReference>
<gene>
    <name evidence="7" type="ORF">scyTo_0010143</name>
</gene>
<organism evidence="7 8">
    <name type="scientific">Scyliorhinus torazame</name>
    <name type="common">Cloudy catshark</name>
    <name type="synonym">Catulus torazame</name>
    <dbReference type="NCBI Taxonomy" id="75743"/>
    <lineage>
        <taxon>Eukaryota</taxon>
        <taxon>Metazoa</taxon>
        <taxon>Chordata</taxon>
        <taxon>Craniata</taxon>
        <taxon>Vertebrata</taxon>
        <taxon>Chondrichthyes</taxon>
        <taxon>Elasmobranchii</taxon>
        <taxon>Galeomorphii</taxon>
        <taxon>Galeoidea</taxon>
        <taxon>Carcharhiniformes</taxon>
        <taxon>Scyliorhinidae</taxon>
        <taxon>Scyliorhinus</taxon>
    </lineage>
</organism>
<dbReference type="OMA" id="REDIAYP"/>
<dbReference type="OrthoDB" id="3936150at2759"/>
<feature type="transmembrane region" description="Helical" evidence="5">
    <location>
        <begin position="255"/>
        <end position="277"/>
    </location>
</feature>
<evidence type="ECO:0000256" key="3">
    <source>
        <dbReference type="ARBA" id="ARBA00022989"/>
    </source>
</evidence>
<dbReference type="InterPro" id="IPR020846">
    <property type="entry name" value="MFS_dom"/>
</dbReference>
<dbReference type="InterPro" id="IPR036259">
    <property type="entry name" value="MFS_trans_sf"/>
</dbReference>
<name>A0A401P0X3_SCYTO</name>
<dbReference type="Proteomes" id="UP000288216">
    <property type="component" value="Unassembled WGS sequence"/>
</dbReference>
<keyword evidence="3 5" id="KW-1133">Transmembrane helix</keyword>
<comment type="subcellular location">
    <subcellularLocation>
        <location evidence="1">Membrane</location>
        <topology evidence="1">Multi-pass membrane protein</topology>
    </subcellularLocation>
</comment>
<feature type="transmembrane region" description="Helical" evidence="5">
    <location>
        <begin position="289"/>
        <end position="310"/>
    </location>
</feature>
<dbReference type="PROSITE" id="PS50850">
    <property type="entry name" value="MFS"/>
    <property type="match status" value="1"/>
</dbReference>
<evidence type="ECO:0000313" key="8">
    <source>
        <dbReference type="Proteomes" id="UP000288216"/>
    </source>
</evidence>
<dbReference type="InterPro" id="IPR011701">
    <property type="entry name" value="MFS"/>
</dbReference>
<keyword evidence="8" id="KW-1185">Reference proteome</keyword>
<feature type="transmembrane region" description="Helical" evidence="5">
    <location>
        <begin position="158"/>
        <end position="179"/>
    </location>
</feature>
<sequence>MSIVFVGGIPEHRCLIPGNLNLSEAWLNRTIPLEQGRGKLQHSQCRRYRLDVIRNLSATFADPGSINMSEVEQEPCLDGWEYSKDQYISTIVSEWDLVCDNHWKGPFAMSIFFIGVLLGSFITGQLSDRFGRKLIMFATMAVQTVFSMLQAFSPNWEIFCILNFLVGLGQISNWVAAFVLGSELLGKSIRIVFCTVGACISFATGYMILPLIAYFIRSWPMLLLILALSGLLYHEDMKARSKQSHSIIHLLKTRNIRAITVILFLVWMILTAEYFGLSLNTPNLHGDDYLNCFFSAAVEVPAYTAAWLFLRRFSRKFSLSGSLLLGGVVLFFIQLIPSNLLAISTFLAIIAKLGITTAFCVIYVYTAELYPTVVRNTGVG</sequence>